<sequence>MSPEGAQRLMAEEAHRLCGGKYWLRSRFVKYIPPESEAYKIFDFKYKRPTSFAAAYFPCWIISGHFNFDARYPDGRPSGSDAPVLSAASLFPLNAGVSYPVPFSEKLLKQQGMDIDPIPFNVSPFSCLDLLRNPSNDDIAFVNGASVHPSKISVGDFTAMPILIPIYIGTYEDERMGSGKKLTLFIQAMTEEGDLKADQQQVLDLLSLNKYTKETVPKHYSLIEGHDVCDIDGFKERTFGNLKFVIGKSSWDLEFRHHDIELKLMEYFSKTENVQKLAEMRKVENDDDERIQPFTSSQIRALDAWSKSKSEALDKVLTYDSNAPKRPVSKKNIWAKYSPTQTKKGVKG</sequence>
<dbReference type="EMBL" id="NHYE01005581">
    <property type="protein sequence ID" value="PPQ69076.1"/>
    <property type="molecule type" value="Genomic_DNA"/>
</dbReference>
<keyword evidence="2" id="KW-1185">Reference proteome</keyword>
<proteinExistence type="predicted"/>
<evidence type="ECO:0000313" key="1">
    <source>
        <dbReference type="EMBL" id="PPQ69076.1"/>
    </source>
</evidence>
<evidence type="ECO:0000313" key="2">
    <source>
        <dbReference type="Proteomes" id="UP000284706"/>
    </source>
</evidence>
<protein>
    <submittedName>
        <fullName evidence="1">Uncharacterized protein</fullName>
    </submittedName>
</protein>
<comment type="caution">
    <text evidence="1">The sequence shown here is derived from an EMBL/GenBank/DDBJ whole genome shotgun (WGS) entry which is preliminary data.</text>
</comment>
<organism evidence="1 2">
    <name type="scientific">Gymnopilus dilepis</name>
    <dbReference type="NCBI Taxonomy" id="231916"/>
    <lineage>
        <taxon>Eukaryota</taxon>
        <taxon>Fungi</taxon>
        <taxon>Dikarya</taxon>
        <taxon>Basidiomycota</taxon>
        <taxon>Agaricomycotina</taxon>
        <taxon>Agaricomycetes</taxon>
        <taxon>Agaricomycetidae</taxon>
        <taxon>Agaricales</taxon>
        <taxon>Agaricineae</taxon>
        <taxon>Hymenogastraceae</taxon>
        <taxon>Gymnopilus</taxon>
    </lineage>
</organism>
<accession>A0A409VSB2</accession>
<name>A0A409VSB2_9AGAR</name>
<gene>
    <name evidence="1" type="ORF">CVT26_003551</name>
</gene>
<dbReference type="OrthoDB" id="2349883at2759"/>
<reference evidence="1 2" key="1">
    <citation type="journal article" date="2018" name="Evol. Lett.">
        <title>Horizontal gene cluster transfer increased hallucinogenic mushroom diversity.</title>
        <authorList>
            <person name="Reynolds H.T."/>
            <person name="Vijayakumar V."/>
            <person name="Gluck-Thaler E."/>
            <person name="Korotkin H.B."/>
            <person name="Matheny P.B."/>
            <person name="Slot J.C."/>
        </authorList>
    </citation>
    <scope>NUCLEOTIDE SEQUENCE [LARGE SCALE GENOMIC DNA]</scope>
    <source>
        <strain evidence="1 2">SRW20</strain>
    </source>
</reference>
<dbReference type="InParanoid" id="A0A409VSB2"/>
<dbReference type="AlphaFoldDB" id="A0A409VSB2"/>
<dbReference type="Proteomes" id="UP000284706">
    <property type="component" value="Unassembled WGS sequence"/>
</dbReference>